<dbReference type="AlphaFoldDB" id="A0A9P6N8U9"/>
<dbReference type="EMBL" id="MU167509">
    <property type="protein sequence ID" value="KAG0139877.1"/>
    <property type="molecule type" value="Genomic_DNA"/>
</dbReference>
<sequence length="89" mass="9364">MAGGVHPQLGGSPQKRVVSGAYPGLNRCIPVVFDPFSRTLVIGLEGRLDVACLVSGAAEAKITEYKNITITARSKKEVDIILVGARSQA</sequence>
<organism evidence="1 2">
    <name type="scientific">Cronartium quercuum f. sp. fusiforme G11</name>
    <dbReference type="NCBI Taxonomy" id="708437"/>
    <lineage>
        <taxon>Eukaryota</taxon>
        <taxon>Fungi</taxon>
        <taxon>Dikarya</taxon>
        <taxon>Basidiomycota</taxon>
        <taxon>Pucciniomycotina</taxon>
        <taxon>Pucciniomycetes</taxon>
        <taxon>Pucciniales</taxon>
        <taxon>Coleosporiaceae</taxon>
        <taxon>Cronartium</taxon>
    </lineage>
</organism>
<gene>
    <name evidence="1" type="ORF">CROQUDRAFT_665905</name>
</gene>
<comment type="caution">
    <text evidence="1">The sequence shown here is derived from an EMBL/GenBank/DDBJ whole genome shotgun (WGS) entry which is preliminary data.</text>
</comment>
<reference evidence="1" key="1">
    <citation type="submission" date="2013-11" db="EMBL/GenBank/DDBJ databases">
        <title>Genome sequence of the fusiform rust pathogen reveals effectors for host alternation and coevolution with pine.</title>
        <authorList>
            <consortium name="DOE Joint Genome Institute"/>
            <person name="Smith K."/>
            <person name="Pendleton A."/>
            <person name="Kubisiak T."/>
            <person name="Anderson C."/>
            <person name="Salamov A."/>
            <person name="Aerts A."/>
            <person name="Riley R."/>
            <person name="Clum A."/>
            <person name="Lindquist E."/>
            <person name="Ence D."/>
            <person name="Campbell M."/>
            <person name="Kronenberg Z."/>
            <person name="Feau N."/>
            <person name="Dhillon B."/>
            <person name="Hamelin R."/>
            <person name="Burleigh J."/>
            <person name="Smith J."/>
            <person name="Yandell M."/>
            <person name="Nelson C."/>
            <person name="Grigoriev I."/>
            <person name="Davis J."/>
        </authorList>
    </citation>
    <scope>NUCLEOTIDE SEQUENCE</scope>
    <source>
        <strain evidence="1">G11</strain>
    </source>
</reference>
<accession>A0A9P6N8U9</accession>
<evidence type="ECO:0000313" key="2">
    <source>
        <dbReference type="Proteomes" id="UP000886653"/>
    </source>
</evidence>
<keyword evidence="2" id="KW-1185">Reference proteome</keyword>
<dbReference type="Proteomes" id="UP000886653">
    <property type="component" value="Unassembled WGS sequence"/>
</dbReference>
<protein>
    <submittedName>
        <fullName evidence="1">Uncharacterized protein</fullName>
    </submittedName>
</protein>
<name>A0A9P6N8U9_9BASI</name>
<proteinExistence type="predicted"/>
<evidence type="ECO:0000313" key="1">
    <source>
        <dbReference type="EMBL" id="KAG0139877.1"/>
    </source>
</evidence>
<feature type="non-terminal residue" evidence="1">
    <location>
        <position position="89"/>
    </location>
</feature>